<gene>
    <name evidence="2" type="ORF">LCGC14_0504340</name>
</gene>
<dbReference type="EMBL" id="LAZR01000598">
    <property type="protein sequence ID" value="KKN63164.1"/>
    <property type="molecule type" value="Genomic_DNA"/>
</dbReference>
<reference evidence="2" key="1">
    <citation type="journal article" date="2015" name="Nature">
        <title>Complex archaea that bridge the gap between prokaryotes and eukaryotes.</title>
        <authorList>
            <person name="Spang A."/>
            <person name="Saw J.H."/>
            <person name="Jorgensen S.L."/>
            <person name="Zaremba-Niedzwiedzka K."/>
            <person name="Martijn J."/>
            <person name="Lind A.E."/>
            <person name="van Eijk R."/>
            <person name="Schleper C."/>
            <person name="Guy L."/>
            <person name="Ettema T.J."/>
        </authorList>
    </citation>
    <scope>NUCLEOTIDE SEQUENCE</scope>
</reference>
<feature type="transmembrane region" description="Helical" evidence="1">
    <location>
        <begin position="61"/>
        <end position="81"/>
    </location>
</feature>
<keyword evidence="1" id="KW-1133">Transmembrane helix</keyword>
<comment type="caution">
    <text evidence="2">The sequence shown here is derived from an EMBL/GenBank/DDBJ whole genome shotgun (WGS) entry which is preliminary data.</text>
</comment>
<organism evidence="2">
    <name type="scientific">marine sediment metagenome</name>
    <dbReference type="NCBI Taxonomy" id="412755"/>
    <lineage>
        <taxon>unclassified sequences</taxon>
        <taxon>metagenomes</taxon>
        <taxon>ecological metagenomes</taxon>
    </lineage>
</organism>
<protein>
    <submittedName>
        <fullName evidence="2">Uncharacterized protein</fullName>
    </submittedName>
</protein>
<evidence type="ECO:0000256" key="1">
    <source>
        <dbReference type="SAM" id="Phobius"/>
    </source>
</evidence>
<dbReference type="AlphaFoldDB" id="A0A0F9S7Y2"/>
<keyword evidence="1" id="KW-0472">Membrane</keyword>
<keyword evidence="1" id="KW-0812">Transmembrane</keyword>
<sequence>MGNDKRYDNNGWPEHQKLIMYRLDELKENQERHTLEIFTRLVSLEKCVASMKAVIRLKGGLWGAAGGVGSILTALAAWAVFIK</sequence>
<name>A0A0F9S7Y2_9ZZZZ</name>
<proteinExistence type="predicted"/>
<evidence type="ECO:0000313" key="2">
    <source>
        <dbReference type="EMBL" id="KKN63164.1"/>
    </source>
</evidence>
<accession>A0A0F9S7Y2</accession>